<feature type="transmembrane region" description="Helical" evidence="8">
    <location>
        <begin position="29"/>
        <end position="45"/>
    </location>
</feature>
<reference evidence="11" key="1">
    <citation type="submission" date="2018-12" db="EMBL/GenBank/DDBJ databases">
        <title>Bacillus chawlae sp. nov., Bacillus glennii sp. nov., and Bacillus saganii sp. nov. Isolated from the Vehicle Assembly Building at Kennedy Space Center where the Viking Spacecraft were Assembled.</title>
        <authorList>
            <person name="Seuylemezian A."/>
            <person name="Vaishampayan P."/>
        </authorList>
    </citation>
    <scope>NUCLEOTIDE SEQUENCE [LARGE SCALE GENOMIC DNA]</scope>
    <source>
        <strain evidence="11">DSM 13966</strain>
    </source>
</reference>
<evidence type="ECO:0000256" key="7">
    <source>
        <dbReference type="ARBA" id="ARBA00023012"/>
    </source>
</evidence>
<keyword evidence="6" id="KW-0067">ATP-binding</keyword>
<evidence type="ECO:0000256" key="2">
    <source>
        <dbReference type="ARBA" id="ARBA00012438"/>
    </source>
</evidence>
<dbReference type="InterPro" id="IPR003594">
    <property type="entry name" value="HATPase_dom"/>
</dbReference>
<dbReference type="InterPro" id="IPR005467">
    <property type="entry name" value="His_kinase_dom"/>
</dbReference>
<dbReference type="EC" id="2.7.13.3" evidence="2"/>
<dbReference type="PROSITE" id="PS50109">
    <property type="entry name" value="HIS_KIN"/>
    <property type="match status" value="1"/>
</dbReference>
<gene>
    <name evidence="10" type="ORF">EJA10_19945</name>
</gene>
<name>A0A3R9KRQ7_9BACI</name>
<dbReference type="GO" id="GO:0004673">
    <property type="term" value="F:protein histidine kinase activity"/>
    <property type="evidence" value="ECO:0007669"/>
    <property type="project" value="UniProtKB-EC"/>
</dbReference>
<dbReference type="Proteomes" id="UP000279911">
    <property type="component" value="Unassembled WGS sequence"/>
</dbReference>
<keyword evidence="7" id="KW-0902">Two-component regulatory system</keyword>
<feature type="transmembrane region" description="Helical" evidence="8">
    <location>
        <begin position="78"/>
        <end position="101"/>
    </location>
</feature>
<feature type="domain" description="Histidine kinase" evidence="9">
    <location>
        <begin position="310"/>
        <end position="419"/>
    </location>
</feature>
<evidence type="ECO:0000256" key="5">
    <source>
        <dbReference type="ARBA" id="ARBA00022777"/>
    </source>
</evidence>
<evidence type="ECO:0000256" key="6">
    <source>
        <dbReference type="ARBA" id="ARBA00022840"/>
    </source>
</evidence>
<dbReference type="PANTHER" id="PTHR43065:SF46">
    <property type="entry name" value="C4-DICARBOXYLATE TRANSPORT SENSOR PROTEIN DCTB"/>
    <property type="match status" value="1"/>
</dbReference>
<keyword evidence="3" id="KW-0808">Transferase</keyword>
<organism evidence="10 11">
    <name type="scientific">Mesobacillus subterraneus</name>
    <dbReference type="NCBI Taxonomy" id="285983"/>
    <lineage>
        <taxon>Bacteria</taxon>
        <taxon>Bacillati</taxon>
        <taxon>Bacillota</taxon>
        <taxon>Bacilli</taxon>
        <taxon>Bacillales</taxon>
        <taxon>Bacillaceae</taxon>
        <taxon>Mesobacillus</taxon>
    </lineage>
</organism>
<feature type="transmembrane region" description="Helical" evidence="8">
    <location>
        <begin position="113"/>
        <end position="133"/>
    </location>
</feature>
<evidence type="ECO:0000256" key="1">
    <source>
        <dbReference type="ARBA" id="ARBA00000085"/>
    </source>
</evidence>
<keyword evidence="4" id="KW-0547">Nucleotide-binding</keyword>
<keyword evidence="8" id="KW-0472">Membrane</keyword>
<dbReference type="CDD" id="cd00075">
    <property type="entry name" value="HATPase"/>
    <property type="match status" value="1"/>
</dbReference>
<evidence type="ECO:0000259" key="9">
    <source>
        <dbReference type="PROSITE" id="PS50109"/>
    </source>
</evidence>
<dbReference type="SUPFAM" id="SSF55874">
    <property type="entry name" value="ATPase domain of HSP90 chaperone/DNA topoisomerase II/histidine kinase"/>
    <property type="match status" value="1"/>
</dbReference>
<dbReference type="InterPro" id="IPR004358">
    <property type="entry name" value="Sig_transdc_His_kin-like_C"/>
</dbReference>
<dbReference type="Pfam" id="PF02518">
    <property type="entry name" value="HATPase_c"/>
    <property type="match status" value="1"/>
</dbReference>
<evidence type="ECO:0000256" key="4">
    <source>
        <dbReference type="ARBA" id="ARBA00022741"/>
    </source>
</evidence>
<protein>
    <recommendedName>
        <fullName evidence="2">histidine kinase</fullName>
        <ecNumber evidence="2">2.7.13.3</ecNumber>
    </recommendedName>
</protein>
<keyword evidence="5 10" id="KW-0418">Kinase</keyword>
<evidence type="ECO:0000313" key="11">
    <source>
        <dbReference type="Proteomes" id="UP000279911"/>
    </source>
</evidence>
<evidence type="ECO:0000256" key="3">
    <source>
        <dbReference type="ARBA" id="ARBA00022679"/>
    </source>
</evidence>
<dbReference type="InterPro" id="IPR036890">
    <property type="entry name" value="HATPase_C_sf"/>
</dbReference>
<dbReference type="EMBL" id="RSFW01000026">
    <property type="protein sequence ID" value="RSD24032.1"/>
    <property type="molecule type" value="Genomic_DNA"/>
</dbReference>
<keyword evidence="8" id="KW-1133">Transmembrane helix</keyword>
<sequence length="425" mass="48100">MKERLLIYLVIALAVPIGGEMKFYPFEGDMRVSLGTPVFFFILLWSRKLNPLLAGLVSGSSVVAFRSALYMLVEDPSLHGQIFLLHFPVFFYYLTFALFFYFFKIYRLYSTPFLVGLLGVMIEIISSMAEIFVRSFFSNIPITANTFITIGIIAIIRSFFVLGFFNIFVIREARLAEEQQRKRNEQILLLISNLYVEMIQLKKTMKNAETVTADCYGFYRTLKSLDYNDFAKNALQIAGEMHEIKKDNQRIYAGLSKLMDKENLSDFMDISEIVNVVVTCNTRYSSSLGKSVELRSDISGTHPPYHTFMLLSVINNLVSNAVESIVDTGVIMLKVCRNEDRIIIQIEDNGPGIGGRNRPLIFEPGFTTKFDFAGAASNGIGLSHVKNVIDHLDGSIELEQENNNQEFGTIFTIKLPVTSLSEKRG</sequence>
<feature type="transmembrane region" description="Helical" evidence="8">
    <location>
        <begin position="145"/>
        <end position="170"/>
    </location>
</feature>
<dbReference type="SMART" id="SM00387">
    <property type="entry name" value="HATPase_c"/>
    <property type="match status" value="1"/>
</dbReference>
<dbReference type="GO" id="GO:0000160">
    <property type="term" value="P:phosphorelay signal transduction system"/>
    <property type="evidence" value="ECO:0007669"/>
    <property type="project" value="UniProtKB-KW"/>
</dbReference>
<dbReference type="AlphaFoldDB" id="A0A3R9KRQ7"/>
<comment type="caution">
    <text evidence="10">The sequence shown here is derived from an EMBL/GenBank/DDBJ whole genome shotgun (WGS) entry which is preliminary data.</text>
</comment>
<comment type="catalytic activity">
    <reaction evidence="1">
        <text>ATP + protein L-histidine = ADP + protein N-phospho-L-histidine.</text>
        <dbReference type="EC" id="2.7.13.3"/>
    </reaction>
</comment>
<dbReference type="Gene3D" id="3.30.565.10">
    <property type="entry name" value="Histidine kinase-like ATPase, C-terminal domain"/>
    <property type="match status" value="1"/>
</dbReference>
<evidence type="ECO:0000313" key="10">
    <source>
        <dbReference type="EMBL" id="RSD24032.1"/>
    </source>
</evidence>
<feature type="transmembrane region" description="Helical" evidence="8">
    <location>
        <begin position="52"/>
        <end position="72"/>
    </location>
</feature>
<dbReference type="GO" id="GO:0005524">
    <property type="term" value="F:ATP binding"/>
    <property type="evidence" value="ECO:0007669"/>
    <property type="project" value="UniProtKB-KW"/>
</dbReference>
<dbReference type="PRINTS" id="PR00344">
    <property type="entry name" value="BCTRLSENSOR"/>
</dbReference>
<proteinExistence type="predicted"/>
<accession>A0A3R9KRQ7</accession>
<keyword evidence="8" id="KW-0812">Transmembrane</keyword>
<evidence type="ECO:0000256" key="8">
    <source>
        <dbReference type="SAM" id="Phobius"/>
    </source>
</evidence>
<dbReference type="RefSeq" id="WP_125481794.1">
    <property type="nucleotide sequence ID" value="NZ_RSFW01000026.1"/>
</dbReference>
<dbReference type="OrthoDB" id="1674512at2"/>
<dbReference type="PANTHER" id="PTHR43065">
    <property type="entry name" value="SENSOR HISTIDINE KINASE"/>
    <property type="match status" value="1"/>
</dbReference>